<evidence type="ECO:0000259" key="5">
    <source>
        <dbReference type="Pfam" id="PF00149"/>
    </source>
</evidence>
<dbReference type="AlphaFoldDB" id="A0AA39QZB3"/>
<dbReference type="Gene3D" id="3.60.21.10">
    <property type="match status" value="1"/>
</dbReference>
<evidence type="ECO:0008006" key="9">
    <source>
        <dbReference type="Google" id="ProtNLM"/>
    </source>
</evidence>
<dbReference type="SUPFAM" id="SSF56300">
    <property type="entry name" value="Metallo-dependent phosphatases"/>
    <property type="match status" value="1"/>
</dbReference>
<evidence type="ECO:0000259" key="6">
    <source>
        <dbReference type="Pfam" id="PF02872"/>
    </source>
</evidence>
<keyword evidence="8" id="KW-1185">Reference proteome</keyword>
<feature type="domain" description="Calcineurin-like phosphoesterase" evidence="5">
    <location>
        <begin position="26"/>
        <end position="241"/>
    </location>
</feature>
<dbReference type="GO" id="GO:0016787">
    <property type="term" value="F:hydrolase activity"/>
    <property type="evidence" value="ECO:0007669"/>
    <property type="project" value="UniProtKB-KW"/>
</dbReference>
<sequence length="662" mass="74082">MSVENAPGSTSVTWESHRQEQRPPDLRFLHFNDVYHVEPGSAEPIGGAARFQTVAKYYRYHPKYTDQANLMTIFSGDAFNPSLESSVTKGRHMVSILNELGPDAACVGNHDLDFGVSQFRHLRNKCKFPWLLANVLDPALGDDISLADCPKTLTLNSSNGIKVGLIGLAEREWLDCINSLPPNLIYKSASATANELAPIMRAQGAQIVIAITHAREPSDLKLAEKTNPGLIDLILGGHDHFYGHHYVNNTHILRSGTDFKQLSYIEARRKSDESGWDFDIIRHDLTRAIPEDEAMVRLVDNLTSSIRSKLDKPIGYTVVPLDGRFTTIRTRESNLGNFICDLMRHYYDTDCALMGSGTIRGDQIYPPGVLLLKDMLDCFPFEDPVVVIRLKGKAILAALENGVSLVPALEGRHPQLSNIQFKYNPALPTGSRVMWVKIHNEDLDLDRDYSMATRGYMTRGKDGYSSLRVASDGGVAEELVSEENGILLSMILRQYFMSLKILGKWARWSPGLHRHWGIVHDSLHKGGKVHEPNQVRRGIKHKRTGTEVMPAASGKTHVDGKPVDSDTEDEIMDHEVDSRAMDGAGLNATTASLRSVHQKHRERHIAKVYIRRWMEVVGIERTDVGMVNEHTAWDLPHWTRGIAPRLEGRIIIHTGEDDLADE</sequence>
<evidence type="ECO:0000256" key="4">
    <source>
        <dbReference type="SAM" id="MobiDB-lite"/>
    </source>
</evidence>
<evidence type="ECO:0000256" key="3">
    <source>
        <dbReference type="RuleBase" id="RU362119"/>
    </source>
</evidence>
<accession>A0AA39QZB3</accession>
<name>A0AA39QZB3_9LECA</name>
<keyword evidence="2" id="KW-0732">Signal</keyword>
<dbReference type="InterPro" id="IPR036907">
    <property type="entry name" value="5'-Nucleotdase_C_sf"/>
</dbReference>
<comment type="caution">
    <text evidence="7">The sequence shown here is derived from an EMBL/GenBank/DDBJ whole genome shotgun (WGS) entry which is preliminary data.</text>
</comment>
<dbReference type="InterPro" id="IPR004843">
    <property type="entry name" value="Calcineurin-like_PHP"/>
</dbReference>
<reference evidence="7" key="1">
    <citation type="submission" date="2023-03" db="EMBL/GenBank/DDBJ databases">
        <title>Complete genome of Cladonia borealis.</title>
        <authorList>
            <person name="Park H."/>
        </authorList>
    </citation>
    <scope>NUCLEOTIDE SEQUENCE</scope>
    <source>
        <strain evidence="7">ANT050790</strain>
    </source>
</reference>
<dbReference type="PANTHER" id="PTHR11575">
    <property type="entry name" value="5'-NUCLEOTIDASE-RELATED"/>
    <property type="match status" value="1"/>
</dbReference>
<feature type="region of interest" description="Disordered" evidence="4">
    <location>
        <begin position="1"/>
        <end position="21"/>
    </location>
</feature>
<proteinExistence type="inferred from homology"/>
<dbReference type="GO" id="GO:0000166">
    <property type="term" value="F:nucleotide binding"/>
    <property type="evidence" value="ECO:0007669"/>
    <property type="project" value="UniProtKB-KW"/>
</dbReference>
<dbReference type="InterPro" id="IPR006179">
    <property type="entry name" value="5_nucleotidase/apyrase"/>
</dbReference>
<dbReference type="Gene3D" id="3.90.780.10">
    <property type="entry name" value="5'-Nucleotidase, C-terminal domain"/>
    <property type="match status" value="1"/>
</dbReference>
<dbReference type="EMBL" id="JAFEKC020000015">
    <property type="protein sequence ID" value="KAK0510739.1"/>
    <property type="molecule type" value="Genomic_DNA"/>
</dbReference>
<dbReference type="Proteomes" id="UP001166286">
    <property type="component" value="Unassembled WGS sequence"/>
</dbReference>
<dbReference type="InterPro" id="IPR008334">
    <property type="entry name" value="5'-Nucleotdase_C"/>
</dbReference>
<evidence type="ECO:0000256" key="1">
    <source>
        <dbReference type="ARBA" id="ARBA00006654"/>
    </source>
</evidence>
<comment type="similarity">
    <text evidence="1 3">Belongs to the 5'-nucleotidase family.</text>
</comment>
<dbReference type="Pfam" id="PF02872">
    <property type="entry name" value="5_nucleotid_C"/>
    <property type="match status" value="1"/>
</dbReference>
<dbReference type="SUPFAM" id="SSF55816">
    <property type="entry name" value="5'-nucleotidase (syn. UDP-sugar hydrolase), C-terminal domain"/>
    <property type="match status" value="1"/>
</dbReference>
<evidence type="ECO:0000313" key="8">
    <source>
        <dbReference type="Proteomes" id="UP001166286"/>
    </source>
</evidence>
<evidence type="ECO:0000313" key="7">
    <source>
        <dbReference type="EMBL" id="KAK0510739.1"/>
    </source>
</evidence>
<keyword evidence="3" id="KW-0547">Nucleotide-binding</keyword>
<dbReference type="InterPro" id="IPR029052">
    <property type="entry name" value="Metallo-depent_PP-like"/>
</dbReference>
<dbReference type="PRINTS" id="PR01607">
    <property type="entry name" value="APYRASEFAMLY"/>
</dbReference>
<protein>
    <recommendedName>
        <fullName evidence="9">5'-nucleotidase</fullName>
    </recommendedName>
</protein>
<organism evidence="7 8">
    <name type="scientific">Cladonia borealis</name>
    <dbReference type="NCBI Taxonomy" id="184061"/>
    <lineage>
        <taxon>Eukaryota</taxon>
        <taxon>Fungi</taxon>
        <taxon>Dikarya</taxon>
        <taxon>Ascomycota</taxon>
        <taxon>Pezizomycotina</taxon>
        <taxon>Lecanoromycetes</taxon>
        <taxon>OSLEUM clade</taxon>
        <taxon>Lecanoromycetidae</taxon>
        <taxon>Lecanorales</taxon>
        <taxon>Lecanorineae</taxon>
        <taxon>Cladoniaceae</taxon>
        <taxon>Cladonia</taxon>
    </lineage>
</organism>
<dbReference type="GO" id="GO:0009166">
    <property type="term" value="P:nucleotide catabolic process"/>
    <property type="evidence" value="ECO:0007669"/>
    <property type="project" value="InterPro"/>
</dbReference>
<evidence type="ECO:0000256" key="2">
    <source>
        <dbReference type="ARBA" id="ARBA00022729"/>
    </source>
</evidence>
<dbReference type="Pfam" id="PF00149">
    <property type="entry name" value="Metallophos"/>
    <property type="match status" value="1"/>
</dbReference>
<feature type="domain" description="5'-Nucleotidase C-terminal" evidence="6">
    <location>
        <begin position="314"/>
        <end position="465"/>
    </location>
</feature>
<keyword evidence="3" id="KW-0378">Hydrolase</keyword>
<dbReference type="PANTHER" id="PTHR11575:SF48">
    <property type="entry name" value="5'-NUCLEOTIDASE"/>
    <property type="match status" value="1"/>
</dbReference>
<gene>
    <name evidence="7" type="ORF">JMJ35_007171</name>
</gene>